<organism evidence="1 2">
    <name type="scientific">Oryza sativa subsp. japonica</name>
    <name type="common">Rice</name>
    <dbReference type="NCBI Taxonomy" id="39947"/>
    <lineage>
        <taxon>Eukaryota</taxon>
        <taxon>Viridiplantae</taxon>
        <taxon>Streptophyta</taxon>
        <taxon>Embryophyta</taxon>
        <taxon>Tracheophyta</taxon>
        <taxon>Spermatophyta</taxon>
        <taxon>Magnoliopsida</taxon>
        <taxon>Liliopsida</taxon>
        <taxon>Poales</taxon>
        <taxon>Poaceae</taxon>
        <taxon>BOP clade</taxon>
        <taxon>Oryzoideae</taxon>
        <taxon>Oryzeae</taxon>
        <taxon>Oryzinae</taxon>
        <taxon>Oryza</taxon>
        <taxon>Oryza sativa</taxon>
    </lineage>
</organism>
<evidence type="ECO:0000313" key="1">
    <source>
        <dbReference type="EMBL" id="BAD09320.1"/>
    </source>
</evidence>
<sequence>MATPAFLFLHDAARRSSPQQLLATVDVTRERPEYLCSLVLSNKVENITSHRANQSSMPIYIEQIMKRQKKKEKKSQIHAQTTANMVSVLDYLGKLRVRQDVLRTYYVATHGCSAVNASRPPMTPPRLCPLRPPRRRHVLLQ</sequence>
<proteinExistence type="predicted"/>
<dbReference type="AlphaFoldDB" id="Q6ZDR6"/>
<dbReference type="EMBL" id="AP004376">
    <property type="protein sequence ID" value="BAD09320.1"/>
    <property type="molecule type" value="Genomic_DNA"/>
</dbReference>
<gene>
    <name evidence="1" type="primary">P0481F05.18</name>
</gene>
<reference evidence="2" key="1">
    <citation type="journal article" date="2005" name="Nature">
        <title>The map-based sequence of the rice genome.</title>
        <authorList>
            <consortium name="International rice genome sequencing project (IRGSP)"/>
            <person name="Matsumoto T."/>
            <person name="Wu J."/>
            <person name="Kanamori H."/>
            <person name="Katayose Y."/>
            <person name="Fujisawa M."/>
            <person name="Namiki N."/>
            <person name="Mizuno H."/>
            <person name="Yamamoto K."/>
            <person name="Antonio B.A."/>
            <person name="Baba T."/>
            <person name="Sakata K."/>
            <person name="Nagamura Y."/>
            <person name="Aoki H."/>
            <person name="Arikawa K."/>
            <person name="Arita K."/>
            <person name="Bito T."/>
            <person name="Chiden Y."/>
            <person name="Fujitsuka N."/>
            <person name="Fukunaka R."/>
            <person name="Hamada M."/>
            <person name="Harada C."/>
            <person name="Hayashi A."/>
            <person name="Hijishita S."/>
            <person name="Honda M."/>
            <person name="Hosokawa S."/>
            <person name="Ichikawa Y."/>
            <person name="Idonuma A."/>
            <person name="Iijima M."/>
            <person name="Ikeda M."/>
            <person name="Ikeno M."/>
            <person name="Ito K."/>
            <person name="Ito S."/>
            <person name="Ito T."/>
            <person name="Ito Y."/>
            <person name="Ito Y."/>
            <person name="Iwabuchi A."/>
            <person name="Kamiya K."/>
            <person name="Karasawa W."/>
            <person name="Kurita K."/>
            <person name="Katagiri S."/>
            <person name="Kikuta A."/>
            <person name="Kobayashi H."/>
            <person name="Kobayashi N."/>
            <person name="Machita K."/>
            <person name="Maehara T."/>
            <person name="Masukawa M."/>
            <person name="Mizubayashi T."/>
            <person name="Mukai Y."/>
            <person name="Nagasaki H."/>
            <person name="Nagata Y."/>
            <person name="Naito S."/>
            <person name="Nakashima M."/>
            <person name="Nakama Y."/>
            <person name="Nakamichi Y."/>
            <person name="Nakamura M."/>
            <person name="Meguro A."/>
            <person name="Negishi M."/>
            <person name="Ohta I."/>
            <person name="Ohta T."/>
            <person name="Okamoto M."/>
            <person name="Ono N."/>
            <person name="Saji S."/>
            <person name="Sakaguchi M."/>
            <person name="Sakai K."/>
            <person name="Shibata M."/>
            <person name="Shimokawa T."/>
            <person name="Song J."/>
            <person name="Takazaki Y."/>
            <person name="Terasawa K."/>
            <person name="Tsugane M."/>
            <person name="Tsuji K."/>
            <person name="Ueda S."/>
            <person name="Waki K."/>
            <person name="Yamagata H."/>
            <person name="Yamamoto M."/>
            <person name="Yamamoto S."/>
            <person name="Yamane H."/>
            <person name="Yoshiki S."/>
            <person name="Yoshihara R."/>
            <person name="Yukawa K."/>
            <person name="Zhong H."/>
            <person name="Yano M."/>
            <person name="Yuan Q."/>
            <person name="Ouyang S."/>
            <person name="Liu J."/>
            <person name="Jones K.M."/>
            <person name="Gansberger K."/>
            <person name="Moffat K."/>
            <person name="Hill J."/>
            <person name="Bera J."/>
            <person name="Fadrosh D."/>
            <person name="Jin S."/>
            <person name="Johri S."/>
            <person name="Kim M."/>
            <person name="Overton L."/>
            <person name="Reardon M."/>
            <person name="Tsitrin T."/>
            <person name="Vuong H."/>
            <person name="Weaver B."/>
            <person name="Ciecko A."/>
            <person name="Tallon L."/>
            <person name="Jackson J."/>
            <person name="Pai G."/>
            <person name="Aken S.V."/>
            <person name="Utterback T."/>
            <person name="Reidmuller S."/>
            <person name="Feldblyum T."/>
            <person name="Hsiao J."/>
            <person name="Zismann V."/>
            <person name="Iobst S."/>
            <person name="de Vazeille A.R."/>
            <person name="Buell C.R."/>
            <person name="Ying K."/>
            <person name="Li Y."/>
            <person name="Lu T."/>
            <person name="Huang Y."/>
            <person name="Zhao Q."/>
            <person name="Feng Q."/>
            <person name="Zhang L."/>
            <person name="Zhu J."/>
            <person name="Weng Q."/>
            <person name="Mu J."/>
            <person name="Lu Y."/>
            <person name="Fan D."/>
            <person name="Liu Y."/>
            <person name="Guan J."/>
            <person name="Zhang Y."/>
            <person name="Yu S."/>
            <person name="Liu X."/>
            <person name="Zhang Y."/>
            <person name="Hong G."/>
            <person name="Han B."/>
            <person name="Choisne N."/>
            <person name="Demange N."/>
            <person name="Orjeda G."/>
            <person name="Samain S."/>
            <person name="Cattolico L."/>
            <person name="Pelletier E."/>
            <person name="Couloux A."/>
            <person name="Segurens B."/>
            <person name="Wincker P."/>
            <person name="D'Hont A."/>
            <person name="Scarpelli C."/>
            <person name="Weissenbach J."/>
            <person name="Salanoubat M."/>
            <person name="Quetier F."/>
            <person name="Yu Y."/>
            <person name="Kim H.R."/>
            <person name="Rambo T."/>
            <person name="Currie J."/>
            <person name="Collura K."/>
            <person name="Luo M."/>
            <person name="Yang T."/>
            <person name="Ammiraju J.S.S."/>
            <person name="Engler F."/>
            <person name="Soderlund C."/>
            <person name="Wing R.A."/>
            <person name="Palmer L.E."/>
            <person name="de la Bastide M."/>
            <person name="Spiegel L."/>
            <person name="Nascimento L."/>
            <person name="Zutavern T."/>
            <person name="O'Shaughnessy A."/>
            <person name="Dike S."/>
            <person name="Dedhia N."/>
            <person name="Preston R."/>
            <person name="Balija V."/>
            <person name="McCombie W.R."/>
            <person name="Chow T."/>
            <person name="Chen H."/>
            <person name="Chung M."/>
            <person name="Chen C."/>
            <person name="Shaw J."/>
            <person name="Wu H."/>
            <person name="Hsiao K."/>
            <person name="Chao Y."/>
            <person name="Chu M."/>
            <person name="Cheng C."/>
            <person name="Hour A."/>
            <person name="Lee P."/>
            <person name="Lin S."/>
            <person name="Lin Y."/>
            <person name="Liou J."/>
            <person name="Liu S."/>
            <person name="Hsing Y."/>
            <person name="Raghuvanshi S."/>
            <person name="Mohanty A."/>
            <person name="Bharti A.K."/>
            <person name="Gaur A."/>
            <person name="Gupta V."/>
            <person name="Kumar D."/>
            <person name="Ravi V."/>
            <person name="Vij S."/>
            <person name="Kapur A."/>
            <person name="Khurana P."/>
            <person name="Khurana P."/>
            <person name="Khurana J.P."/>
            <person name="Tyagi A.K."/>
            <person name="Gaikwad K."/>
            <person name="Singh A."/>
            <person name="Dalal V."/>
            <person name="Srivastava S."/>
            <person name="Dixit A."/>
            <person name="Pal A.K."/>
            <person name="Ghazi I.A."/>
            <person name="Yadav M."/>
            <person name="Pandit A."/>
            <person name="Bhargava A."/>
            <person name="Sureshbabu K."/>
            <person name="Batra K."/>
            <person name="Sharma T.R."/>
            <person name="Mohapatra T."/>
            <person name="Singh N.K."/>
            <person name="Messing J."/>
            <person name="Nelson A.B."/>
            <person name="Fuks G."/>
            <person name="Kavchok S."/>
            <person name="Keizer G."/>
            <person name="Linton E."/>
            <person name="Llaca V."/>
            <person name="Song R."/>
            <person name="Tanyolac B."/>
            <person name="Young S."/>
            <person name="Ho-Il K."/>
            <person name="Hahn J.H."/>
            <person name="Sangsakoo G."/>
            <person name="Vanavichit A."/>
            <person name="de Mattos Luiz.A.T."/>
            <person name="Zimmer P.D."/>
            <person name="Malone G."/>
            <person name="Dellagostin O."/>
            <person name="de Oliveira A.C."/>
            <person name="Bevan M."/>
            <person name="Bancroft I."/>
            <person name="Minx P."/>
            <person name="Cordum H."/>
            <person name="Wilson R."/>
            <person name="Cheng Z."/>
            <person name="Jin W."/>
            <person name="Jiang J."/>
            <person name="Leong S.A."/>
            <person name="Iwama H."/>
            <person name="Gojobori T."/>
            <person name="Itoh T."/>
            <person name="Niimura Y."/>
            <person name="Fujii Y."/>
            <person name="Habara T."/>
            <person name="Sakai H."/>
            <person name="Sato Y."/>
            <person name="Wilson G."/>
            <person name="Kumar K."/>
            <person name="McCouch S."/>
            <person name="Juretic N."/>
            <person name="Hoen D."/>
            <person name="Wright S."/>
            <person name="Bruskiewich R."/>
            <person name="Bureau T."/>
            <person name="Miyao A."/>
            <person name="Hirochika H."/>
            <person name="Nishikawa T."/>
            <person name="Kadowaki K."/>
            <person name="Sugiura M."/>
            <person name="Burr B."/>
            <person name="Sasaki T."/>
        </authorList>
    </citation>
    <scope>NUCLEOTIDE SEQUENCE [LARGE SCALE GENOMIC DNA]</scope>
    <source>
        <strain evidence="2">cv. Nipponbare</strain>
    </source>
</reference>
<reference evidence="2" key="2">
    <citation type="journal article" date="2008" name="Nucleic Acids Res.">
        <title>The rice annotation project database (RAP-DB): 2008 update.</title>
        <authorList>
            <consortium name="The rice annotation project (RAP)"/>
        </authorList>
    </citation>
    <scope>GENOME REANNOTATION</scope>
    <source>
        <strain evidence="2">cv. Nipponbare</strain>
    </source>
</reference>
<protein>
    <submittedName>
        <fullName evidence="1">Uncharacterized protein</fullName>
    </submittedName>
</protein>
<accession>Q6ZDR6</accession>
<name>Q6ZDR6_ORYSJ</name>
<evidence type="ECO:0000313" key="2">
    <source>
        <dbReference type="Proteomes" id="UP000000763"/>
    </source>
</evidence>
<dbReference type="Proteomes" id="UP000000763">
    <property type="component" value="Chromosome 8"/>
</dbReference>